<organism evidence="15 16">
    <name type="scientific">Channa striata</name>
    <name type="common">Snakehead murrel</name>
    <name type="synonym">Ophicephalus striatus</name>
    <dbReference type="NCBI Taxonomy" id="64152"/>
    <lineage>
        <taxon>Eukaryota</taxon>
        <taxon>Metazoa</taxon>
        <taxon>Chordata</taxon>
        <taxon>Craniata</taxon>
        <taxon>Vertebrata</taxon>
        <taxon>Euteleostomi</taxon>
        <taxon>Actinopterygii</taxon>
        <taxon>Neopterygii</taxon>
        <taxon>Teleostei</taxon>
        <taxon>Neoteleostei</taxon>
        <taxon>Acanthomorphata</taxon>
        <taxon>Anabantaria</taxon>
        <taxon>Anabantiformes</taxon>
        <taxon>Channoidei</taxon>
        <taxon>Channidae</taxon>
        <taxon>Channa</taxon>
    </lineage>
</organism>
<name>A0AA88LTV5_CHASR</name>
<dbReference type="GO" id="GO:0042446">
    <property type="term" value="P:hormone biosynthetic process"/>
    <property type="evidence" value="ECO:0007669"/>
    <property type="project" value="TreeGrafter"/>
</dbReference>
<comment type="catalytic activity">
    <reaction evidence="10">
        <text>an organic molecule + reduced [NADPH--hemoprotein reductase] + O2 = an alcohol + oxidized [NADPH--hemoprotein reductase] + H2O + H(+)</text>
        <dbReference type="Rhea" id="RHEA:17149"/>
        <dbReference type="Rhea" id="RHEA-COMP:11964"/>
        <dbReference type="Rhea" id="RHEA-COMP:11965"/>
        <dbReference type="ChEBI" id="CHEBI:15377"/>
        <dbReference type="ChEBI" id="CHEBI:15378"/>
        <dbReference type="ChEBI" id="CHEBI:15379"/>
        <dbReference type="ChEBI" id="CHEBI:30879"/>
        <dbReference type="ChEBI" id="CHEBI:57618"/>
        <dbReference type="ChEBI" id="CHEBI:58210"/>
        <dbReference type="ChEBI" id="CHEBI:142491"/>
        <dbReference type="EC" id="1.14.14.1"/>
    </reaction>
</comment>
<dbReference type="AlphaFoldDB" id="A0AA88LTV5"/>
<dbReference type="GO" id="GO:0005506">
    <property type="term" value="F:iron ion binding"/>
    <property type="evidence" value="ECO:0007669"/>
    <property type="project" value="UniProtKB-UniRule"/>
</dbReference>
<feature type="binding site" description="axial binding residue" evidence="11">
    <location>
        <position position="457"/>
    </location>
    <ligand>
        <name>heme</name>
        <dbReference type="ChEBI" id="CHEBI:30413"/>
    </ligand>
    <ligandPart>
        <name>Fe</name>
        <dbReference type="ChEBI" id="CHEBI:18248"/>
    </ligandPart>
</feature>
<dbReference type="EMBL" id="JAUPFM010000017">
    <property type="protein sequence ID" value="KAK2823991.1"/>
    <property type="molecule type" value="Genomic_DNA"/>
</dbReference>
<evidence type="ECO:0000256" key="9">
    <source>
        <dbReference type="ARBA" id="ARBA00023136"/>
    </source>
</evidence>
<gene>
    <name evidence="15" type="ORF">Q5P01_021166</name>
</gene>
<comment type="cofactor">
    <cofactor evidence="1 11 13">
        <name>heme</name>
        <dbReference type="ChEBI" id="CHEBI:30413"/>
    </cofactor>
</comment>
<proteinExistence type="inferred from homology"/>
<dbReference type="GO" id="GO:0020037">
    <property type="term" value="F:heme binding"/>
    <property type="evidence" value="ECO:0007669"/>
    <property type="project" value="UniProtKB-UniRule"/>
</dbReference>
<evidence type="ECO:0000256" key="10">
    <source>
        <dbReference type="ARBA" id="ARBA00047827"/>
    </source>
</evidence>
<dbReference type="PANTHER" id="PTHR24289">
    <property type="entry name" value="STEROID 17-ALPHA-HYDROXYLASE/17,20 LYASE"/>
    <property type="match status" value="1"/>
</dbReference>
<dbReference type="PROSITE" id="PS00086">
    <property type="entry name" value="CYTOCHROME_P450"/>
    <property type="match status" value="1"/>
</dbReference>
<evidence type="ECO:0000313" key="16">
    <source>
        <dbReference type="Proteomes" id="UP001187415"/>
    </source>
</evidence>
<sequence>MTRIPTMDGAMEGADPAAVRPVIVACVTLLLFLHLWRRLRRRSIPGPFAWPLVGNAAQMGKAPHLYFSRLAKTYGDVFQIQLGSRTVVVLNGDCIRQALVKQALDFAGRPDFTSFKCISGGDSFAFGTVTERWKLHRKVAQATLRMFSTGNPQTKKTFEQHIVCEVKELLQRFVQKTAEDGFFQPMTLLVVSTANIMSAVCFGKRYSYEDEEFRQVVGRNDQFTQTVGAGSIVDVMPWLQYFPNPVKTIFDNFKRLNMEFTTFVRDKVIEHRKTIESSTVRDMTDALIVALDQLRETYEVLSKKDYVVPSVGDIFGASQDTLSTALQWIILILVKYPEMQARLQQEVDKVVDRSRLPTTEDRAQLPYVMAFLYEVMRFTSFAPLTIPHCTTTDTSIMGYTIPKNTVVFINQWSNNHNPAVWHRPDTFDPQRFLDQNGSFNKDLASSVLLFSLGKRRCIGEQLSKLKLFLFTALIAHQCHITADPARPPKLEYNYGLTLKPHAYSIAVSLREDMTLLEAAATKGLAGNEPSSDSQTKK</sequence>
<comment type="similarity">
    <text evidence="3 12">Belongs to the cytochrome P450 family.</text>
</comment>
<keyword evidence="7 11" id="KW-0408">Iron</keyword>
<protein>
    <recommendedName>
        <fullName evidence="13">Cytochrome P450 1A</fullName>
        <ecNumber evidence="13">1.14.14.1</ecNumber>
    </recommendedName>
</protein>
<dbReference type="PRINTS" id="PR01683">
    <property type="entry name" value="EP450ICYP1A"/>
</dbReference>
<keyword evidence="4 11" id="KW-0349">Heme</keyword>
<reference evidence="15" key="1">
    <citation type="submission" date="2023-07" db="EMBL/GenBank/DDBJ databases">
        <title>Chromosome-level Genome Assembly of Striped Snakehead (Channa striata).</title>
        <authorList>
            <person name="Liu H."/>
        </authorList>
    </citation>
    <scope>NUCLEOTIDE SEQUENCE</scope>
    <source>
        <strain evidence="15">Gz</strain>
        <tissue evidence="15">Muscle</tissue>
    </source>
</reference>
<comment type="caution">
    <text evidence="15">The sequence shown here is derived from an EMBL/GenBank/DDBJ whole genome shotgun (WGS) entry which is preliminary data.</text>
</comment>
<keyword evidence="5 11" id="KW-0479">Metal-binding</keyword>
<keyword evidence="8 12" id="KW-0503">Monooxygenase</keyword>
<dbReference type="PRINTS" id="PR00385">
    <property type="entry name" value="P450"/>
</dbReference>
<evidence type="ECO:0000256" key="12">
    <source>
        <dbReference type="RuleBase" id="RU000461"/>
    </source>
</evidence>
<dbReference type="InterPro" id="IPR017972">
    <property type="entry name" value="Cyt_P450_CS"/>
</dbReference>
<evidence type="ECO:0000313" key="15">
    <source>
        <dbReference type="EMBL" id="KAK2823991.1"/>
    </source>
</evidence>
<evidence type="ECO:0000256" key="13">
    <source>
        <dbReference type="RuleBase" id="RU368045"/>
    </source>
</evidence>
<dbReference type="GO" id="GO:0005789">
    <property type="term" value="C:endoplasmic reticulum membrane"/>
    <property type="evidence" value="ECO:0007669"/>
    <property type="project" value="UniProtKB-SubCell"/>
</dbReference>
<dbReference type="Proteomes" id="UP001187415">
    <property type="component" value="Unassembled WGS sequence"/>
</dbReference>
<keyword evidence="9 14" id="KW-0472">Membrane</keyword>
<keyword evidence="6 12" id="KW-0560">Oxidoreductase</keyword>
<evidence type="ECO:0000256" key="1">
    <source>
        <dbReference type="ARBA" id="ARBA00001971"/>
    </source>
</evidence>
<keyword evidence="13" id="KW-0492">Microsome</keyword>
<dbReference type="InterPro" id="IPR036396">
    <property type="entry name" value="Cyt_P450_sf"/>
</dbReference>
<comment type="function">
    <text evidence="13">Cytochromes P450 are a group of heme-thiolate monooxygenases. They oxidize a variety of structurally unrelated compounds, including steroids, fatty acids, and xenobiotics.</text>
</comment>
<evidence type="ECO:0000256" key="4">
    <source>
        <dbReference type="ARBA" id="ARBA00022617"/>
    </source>
</evidence>
<keyword evidence="16" id="KW-1185">Reference proteome</keyword>
<dbReference type="InterPro" id="IPR008066">
    <property type="entry name" value="Cyt_P450_E_grp-I_CYP1"/>
</dbReference>
<evidence type="ECO:0000256" key="14">
    <source>
        <dbReference type="SAM" id="Phobius"/>
    </source>
</evidence>
<evidence type="ECO:0000256" key="6">
    <source>
        <dbReference type="ARBA" id="ARBA00023002"/>
    </source>
</evidence>
<dbReference type="EC" id="1.14.14.1" evidence="13"/>
<dbReference type="InterPro" id="IPR002401">
    <property type="entry name" value="Cyt_P450_E_grp-I"/>
</dbReference>
<evidence type="ECO:0000256" key="3">
    <source>
        <dbReference type="ARBA" id="ARBA00010617"/>
    </source>
</evidence>
<feature type="transmembrane region" description="Helical" evidence="14">
    <location>
        <begin position="17"/>
        <end position="36"/>
    </location>
</feature>
<dbReference type="PRINTS" id="PR00463">
    <property type="entry name" value="EP450I"/>
</dbReference>
<dbReference type="Gene3D" id="1.10.630.10">
    <property type="entry name" value="Cytochrome P450"/>
    <property type="match status" value="1"/>
</dbReference>
<evidence type="ECO:0000256" key="11">
    <source>
        <dbReference type="PIRSR" id="PIRSR602401-1"/>
    </source>
</evidence>
<evidence type="ECO:0000256" key="7">
    <source>
        <dbReference type="ARBA" id="ARBA00023004"/>
    </source>
</evidence>
<dbReference type="FunFam" id="1.10.630.10:FF:000002">
    <property type="entry name" value="Cytochrome P450 1A1"/>
    <property type="match status" value="1"/>
</dbReference>
<accession>A0AA88LTV5</accession>
<dbReference type="PANTHER" id="PTHR24289:SF15">
    <property type="entry name" value="CYTOCHROME P450 FAMILY 1 SUBFAMILY B MEMBER 1"/>
    <property type="match status" value="1"/>
</dbReference>
<evidence type="ECO:0000256" key="2">
    <source>
        <dbReference type="ARBA" id="ARBA00004308"/>
    </source>
</evidence>
<keyword evidence="14" id="KW-1133">Transmembrane helix</keyword>
<keyword evidence="13" id="KW-0256">Endoplasmic reticulum</keyword>
<dbReference type="Pfam" id="PF00067">
    <property type="entry name" value="p450"/>
    <property type="match status" value="1"/>
</dbReference>
<evidence type="ECO:0000256" key="8">
    <source>
        <dbReference type="ARBA" id="ARBA00023033"/>
    </source>
</evidence>
<keyword evidence="14" id="KW-0812">Transmembrane</keyword>
<dbReference type="CDD" id="cd20675">
    <property type="entry name" value="CYP1B1-like"/>
    <property type="match status" value="1"/>
</dbReference>
<comment type="subcellular location">
    <subcellularLocation>
        <location evidence="2">Endomembrane system</location>
    </subcellularLocation>
    <subcellularLocation>
        <location evidence="13">Endoplasmic reticulum membrane</location>
        <topology evidence="13">Peripheral membrane protein</topology>
    </subcellularLocation>
    <subcellularLocation>
        <location evidence="13">Microsome membrane</location>
        <topology evidence="13">Peripheral membrane protein</topology>
    </subcellularLocation>
</comment>
<dbReference type="InterPro" id="IPR001128">
    <property type="entry name" value="Cyt_P450"/>
</dbReference>
<evidence type="ECO:0000256" key="5">
    <source>
        <dbReference type="ARBA" id="ARBA00022723"/>
    </source>
</evidence>
<dbReference type="GO" id="GO:0042448">
    <property type="term" value="P:progesterone metabolic process"/>
    <property type="evidence" value="ECO:0007669"/>
    <property type="project" value="TreeGrafter"/>
</dbReference>
<dbReference type="GO" id="GO:0004508">
    <property type="term" value="F:steroid 17-alpha-monooxygenase activity"/>
    <property type="evidence" value="ECO:0007669"/>
    <property type="project" value="TreeGrafter"/>
</dbReference>
<dbReference type="SUPFAM" id="SSF48264">
    <property type="entry name" value="Cytochrome P450"/>
    <property type="match status" value="1"/>
</dbReference>